<keyword evidence="5 6" id="KW-0687">Ribonucleoprotein</keyword>
<dbReference type="PROSITE" id="PS01169">
    <property type="entry name" value="RIBOSOMAL_L21"/>
    <property type="match status" value="1"/>
</dbReference>
<dbReference type="GO" id="GO:0005840">
    <property type="term" value="C:ribosome"/>
    <property type="evidence" value="ECO:0007669"/>
    <property type="project" value="UniProtKB-KW"/>
</dbReference>
<organism evidence="8 9">
    <name type="scientific">Candidatus Terrybacteria bacterium RIFCSPLOWO2_01_FULL_40_23</name>
    <dbReference type="NCBI Taxonomy" id="1802366"/>
    <lineage>
        <taxon>Bacteria</taxon>
        <taxon>Candidatus Terryibacteriota</taxon>
    </lineage>
</organism>
<dbReference type="PANTHER" id="PTHR21349:SF0">
    <property type="entry name" value="LARGE RIBOSOMAL SUBUNIT PROTEIN BL21M"/>
    <property type="match status" value="1"/>
</dbReference>
<dbReference type="AlphaFoldDB" id="A0A1G2PZ28"/>
<dbReference type="Pfam" id="PF00829">
    <property type="entry name" value="Ribosomal_L21p"/>
    <property type="match status" value="1"/>
</dbReference>
<evidence type="ECO:0000256" key="6">
    <source>
        <dbReference type="HAMAP-Rule" id="MF_01363"/>
    </source>
</evidence>
<dbReference type="GO" id="GO:0006412">
    <property type="term" value="P:translation"/>
    <property type="evidence" value="ECO:0007669"/>
    <property type="project" value="UniProtKB-UniRule"/>
</dbReference>
<accession>A0A1G2PZ28</accession>
<evidence type="ECO:0000256" key="1">
    <source>
        <dbReference type="ARBA" id="ARBA00008563"/>
    </source>
</evidence>
<evidence type="ECO:0000256" key="2">
    <source>
        <dbReference type="ARBA" id="ARBA00022730"/>
    </source>
</evidence>
<dbReference type="GO" id="GO:0003735">
    <property type="term" value="F:structural constituent of ribosome"/>
    <property type="evidence" value="ECO:0007669"/>
    <property type="project" value="InterPro"/>
</dbReference>
<dbReference type="InterPro" id="IPR018258">
    <property type="entry name" value="Ribosomal_bL21_CS"/>
</dbReference>
<dbReference type="InterPro" id="IPR028909">
    <property type="entry name" value="bL21-like"/>
</dbReference>
<comment type="caution">
    <text evidence="8">The sequence shown here is derived from an EMBL/GenBank/DDBJ whole genome shotgun (WGS) entry which is preliminary data.</text>
</comment>
<dbReference type="InterPro" id="IPR036164">
    <property type="entry name" value="bL21-like_sf"/>
</dbReference>
<sequence length="141" mass="15946">MQLAVIKTGGKQYVISRGQRIAVEKLPYNEGDEFDFNEVLALVYAGQVKVGSPYVSGAKVRGKVLSHALHDKVIVFKFKPKKRQKRKRGHRQAYTLVEILDIKDKDVKMSDNVQDTEKKPAAVLPLRKVALKRVTKKSSEK</sequence>
<dbReference type="NCBIfam" id="TIGR00061">
    <property type="entry name" value="L21"/>
    <property type="match status" value="1"/>
</dbReference>
<dbReference type="GO" id="GO:1990904">
    <property type="term" value="C:ribonucleoprotein complex"/>
    <property type="evidence" value="ECO:0007669"/>
    <property type="project" value="UniProtKB-KW"/>
</dbReference>
<evidence type="ECO:0000256" key="5">
    <source>
        <dbReference type="ARBA" id="ARBA00023274"/>
    </source>
</evidence>
<keyword evidence="4 6" id="KW-0689">Ribosomal protein</keyword>
<dbReference type="GO" id="GO:0005737">
    <property type="term" value="C:cytoplasm"/>
    <property type="evidence" value="ECO:0007669"/>
    <property type="project" value="UniProtKB-ARBA"/>
</dbReference>
<dbReference type="InterPro" id="IPR001787">
    <property type="entry name" value="Ribosomal_bL21"/>
</dbReference>
<comment type="similarity">
    <text evidence="1 6 7">Belongs to the bacterial ribosomal protein bL21 family.</text>
</comment>
<evidence type="ECO:0000313" key="8">
    <source>
        <dbReference type="EMBL" id="OHA53019.1"/>
    </source>
</evidence>
<dbReference type="PANTHER" id="PTHR21349">
    <property type="entry name" value="50S RIBOSOMAL PROTEIN L21"/>
    <property type="match status" value="1"/>
</dbReference>
<proteinExistence type="inferred from homology"/>
<reference evidence="8 9" key="1">
    <citation type="journal article" date="2016" name="Nat. Commun.">
        <title>Thousands of microbial genomes shed light on interconnected biogeochemical processes in an aquifer system.</title>
        <authorList>
            <person name="Anantharaman K."/>
            <person name="Brown C.T."/>
            <person name="Hug L.A."/>
            <person name="Sharon I."/>
            <person name="Castelle C.J."/>
            <person name="Probst A.J."/>
            <person name="Thomas B.C."/>
            <person name="Singh A."/>
            <person name="Wilkins M.J."/>
            <person name="Karaoz U."/>
            <person name="Brodie E.L."/>
            <person name="Williams K.H."/>
            <person name="Hubbard S.S."/>
            <person name="Banfield J.F."/>
        </authorList>
    </citation>
    <scope>NUCLEOTIDE SEQUENCE [LARGE SCALE GENOMIC DNA]</scope>
</reference>
<dbReference type="Proteomes" id="UP000176951">
    <property type="component" value="Unassembled WGS sequence"/>
</dbReference>
<evidence type="ECO:0000313" key="9">
    <source>
        <dbReference type="Proteomes" id="UP000176951"/>
    </source>
</evidence>
<comment type="subunit">
    <text evidence="6">Part of the 50S ribosomal subunit. Contacts protein L20.</text>
</comment>
<comment type="function">
    <text evidence="6 7">This protein binds to 23S rRNA in the presence of protein L20.</text>
</comment>
<evidence type="ECO:0000256" key="4">
    <source>
        <dbReference type="ARBA" id="ARBA00022980"/>
    </source>
</evidence>
<dbReference type="EMBL" id="MHSW01000001">
    <property type="protein sequence ID" value="OHA53019.1"/>
    <property type="molecule type" value="Genomic_DNA"/>
</dbReference>
<dbReference type="SUPFAM" id="SSF141091">
    <property type="entry name" value="L21p-like"/>
    <property type="match status" value="1"/>
</dbReference>
<keyword evidence="2 6" id="KW-0699">rRNA-binding</keyword>
<dbReference type="HAMAP" id="MF_01363">
    <property type="entry name" value="Ribosomal_bL21"/>
    <property type="match status" value="1"/>
</dbReference>
<evidence type="ECO:0000256" key="3">
    <source>
        <dbReference type="ARBA" id="ARBA00022884"/>
    </source>
</evidence>
<gene>
    <name evidence="6" type="primary">rplU</name>
    <name evidence="8" type="ORF">A3A97_02150</name>
</gene>
<name>A0A1G2PZ28_9BACT</name>
<keyword evidence="3 6" id="KW-0694">RNA-binding</keyword>
<dbReference type="GO" id="GO:0019843">
    <property type="term" value="F:rRNA binding"/>
    <property type="evidence" value="ECO:0007669"/>
    <property type="project" value="UniProtKB-UniRule"/>
</dbReference>
<evidence type="ECO:0000256" key="7">
    <source>
        <dbReference type="RuleBase" id="RU000562"/>
    </source>
</evidence>
<protein>
    <recommendedName>
        <fullName evidence="6">Large ribosomal subunit protein bL21</fullName>
    </recommendedName>
</protein>